<dbReference type="SUPFAM" id="SSF56601">
    <property type="entry name" value="beta-lactamase/transpeptidase-like"/>
    <property type="match status" value="1"/>
</dbReference>
<dbReference type="STRING" id="1842727.RD110_01250"/>
<sequence>MQRRDFTQKAAKAAIAALAAIAASGCALPRSGPSAAASDAPAARFRQRMQAIEQASGGRLGVAVRDTHSGAAFAHRGGERFPLCSTFKFLAAAQVLARVDSGAEQLDRRIAVLASDLVPYAPVTQPRVGGEPMTVAELCDAAVTLSDNVAGNLLLRSFGGPAALTAYLRGLGDGQTRLDRIEPELNQALPGDPRDTTTPEAMLQTLHRIVLGDALSPPSRAQITRWLVDNKTGDRKIRAALPAGWRVGDKTGAGAFGTNNDIAVLWPPGRLPMLPVLVTAYLTDTSADQAVRDQALAEVGRLVVALATGAA</sequence>
<organism evidence="9 10">
    <name type="scientific">Rhodoferax koreensis</name>
    <dbReference type="NCBI Taxonomy" id="1842727"/>
    <lineage>
        <taxon>Bacteria</taxon>
        <taxon>Pseudomonadati</taxon>
        <taxon>Pseudomonadota</taxon>
        <taxon>Betaproteobacteria</taxon>
        <taxon>Burkholderiales</taxon>
        <taxon>Comamonadaceae</taxon>
        <taxon>Rhodoferax</taxon>
    </lineage>
</organism>
<dbReference type="PROSITE" id="PS00146">
    <property type="entry name" value="BETA_LACTAMASE_A"/>
    <property type="match status" value="1"/>
</dbReference>
<keyword evidence="4 6" id="KW-0378">Hydrolase</keyword>
<gene>
    <name evidence="9" type="ORF">RD110_01250</name>
</gene>
<dbReference type="InterPro" id="IPR012338">
    <property type="entry name" value="Beta-lactam/transpept-like"/>
</dbReference>
<dbReference type="KEGG" id="rhy:RD110_01250"/>
<dbReference type="PANTHER" id="PTHR35333:SF3">
    <property type="entry name" value="BETA-LACTAMASE-TYPE TRANSPEPTIDASE FOLD CONTAINING PROTEIN"/>
    <property type="match status" value="1"/>
</dbReference>
<feature type="chain" id="PRO_5012342819" description="Beta-lactamase" evidence="7">
    <location>
        <begin position="30"/>
        <end position="311"/>
    </location>
</feature>
<dbReference type="PRINTS" id="PR00118">
    <property type="entry name" value="BLACTAMASEA"/>
</dbReference>
<keyword evidence="7" id="KW-0732">Signal</keyword>
<reference evidence="9 10" key="1">
    <citation type="submission" date="2017-01" db="EMBL/GenBank/DDBJ databases">
        <authorList>
            <person name="Mah S.A."/>
            <person name="Swanson W.J."/>
            <person name="Moy G.W."/>
            <person name="Vacquier V.D."/>
        </authorList>
    </citation>
    <scope>NUCLEOTIDE SEQUENCE [LARGE SCALE GENOMIC DNA]</scope>
    <source>
        <strain evidence="9 10">DCY110</strain>
    </source>
</reference>
<dbReference type="AlphaFoldDB" id="A0A1P8JQI2"/>
<dbReference type="EMBL" id="CP019236">
    <property type="protein sequence ID" value="APW36000.1"/>
    <property type="molecule type" value="Genomic_DNA"/>
</dbReference>
<evidence type="ECO:0000256" key="7">
    <source>
        <dbReference type="SAM" id="SignalP"/>
    </source>
</evidence>
<evidence type="ECO:0000256" key="1">
    <source>
        <dbReference type="ARBA" id="ARBA00001526"/>
    </source>
</evidence>
<evidence type="ECO:0000256" key="5">
    <source>
        <dbReference type="ARBA" id="ARBA00023251"/>
    </source>
</evidence>
<dbReference type="OrthoDB" id="9784149at2"/>
<dbReference type="InterPro" id="IPR000871">
    <property type="entry name" value="Beta-lactam_class-A"/>
</dbReference>
<dbReference type="NCBIfam" id="NF033103">
    <property type="entry name" value="bla_class_A"/>
    <property type="match status" value="1"/>
</dbReference>
<feature type="signal peptide" evidence="7">
    <location>
        <begin position="1"/>
        <end position="29"/>
    </location>
</feature>
<dbReference type="InterPro" id="IPR045155">
    <property type="entry name" value="Beta-lactam_cat"/>
</dbReference>
<comment type="catalytic activity">
    <reaction evidence="1 6">
        <text>a beta-lactam + H2O = a substituted beta-amino acid</text>
        <dbReference type="Rhea" id="RHEA:20401"/>
        <dbReference type="ChEBI" id="CHEBI:15377"/>
        <dbReference type="ChEBI" id="CHEBI:35627"/>
        <dbReference type="ChEBI" id="CHEBI:140347"/>
        <dbReference type="EC" id="3.5.2.6"/>
    </reaction>
</comment>
<evidence type="ECO:0000256" key="2">
    <source>
        <dbReference type="ARBA" id="ARBA00009009"/>
    </source>
</evidence>
<evidence type="ECO:0000313" key="9">
    <source>
        <dbReference type="EMBL" id="APW36000.1"/>
    </source>
</evidence>
<dbReference type="PANTHER" id="PTHR35333">
    <property type="entry name" value="BETA-LACTAMASE"/>
    <property type="match status" value="1"/>
</dbReference>
<dbReference type="EC" id="3.5.2.6" evidence="3 6"/>
<dbReference type="Pfam" id="PF13354">
    <property type="entry name" value="Beta-lactamase2"/>
    <property type="match status" value="1"/>
</dbReference>
<dbReference type="Proteomes" id="UP000186609">
    <property type="component" value="Chromosome"/>
</dbReference>
<protein>
    <recommendedName>
        <fullName evidence="3 6">Beta-lactamase</fullName>
        <ecNumber evidence="3 6">3.5.2.6</ecNumber>
    </recommendedName>
</protein>
<keyword evidence="10" id="KW-1185">Reference proteome</keyword>
<dbReference type="RefSeq" id="WP_076195927.1">
    <property type="nucleotide sequence ID" value="NZ_CP019236.1"/>
</dbReference>
<accession>A0A1P8JQI2</accession>
<keyword evidence="5 6" id="KW-0046">Antibiotic resistance</keyword>
<evidence type="ECO:0000256" key="4">
    <source>
        <dbReference type="ARBA" id="ARBA00022801"/>
    </source>
</evidence>
<feature type="domain" description="Beta-lactamase class A catalytic" evidence="8">
    <location>
        <begin position="61"/>
        <end position="270"/>
    </location>
</feature>
<evidence type="ECO:0000313" key="10">
    <source>
        <dbReference type="Proteomes" id="UP000186609"/>
    </source>
</evidence>
<dbReference type="Gene3D" id="3.40.710.10">
    <property type="entry name" value="DD-peptidase/beta-lactamase superfamily"/>
    <property type="match status" value="1"/>
</dbReference>
<evidence type="ECO:0000256" key="3">
    <source>
        <dbReference type="ARBA" id="ARBA00012865"/>
    </source>
</evidence>
<evidence type="ECO:0000256" key="6">
    <source>
        <dbReference type="RuleBase" id="RU361140"/>
    </source>
</evidence>
<dbReference type="GO" id="GO:0008800">
    <property type="term" value="F:beta-lactamase activity"/>
    <property type="evidence" value="ECO:0007669"/>
    <property type="project" value="UniProtKB-UniRule"/>
</dbReference>
<dbReference type="GO" id="GO:0046677">
    <property type="term" value="P:response to antibiotic"/>
    <property type="evidence" value="ECO:0007669"/>
    <property type="project" value="UniProtKB-UniRule"/>
</dbReference>
<dbReference type="GO" id="GO:0030655">
    <property type="term" value="P:beta-lactam antibiotic catabolic process"/>
    <property type="evidence" value="ECO:0007669"/>
    <property type="project" value="InterPro"/>
</dbReference>
<dbReference type="InterPro" id="IPR023650">
    <property type="entry name" value="Beta-lactam_class-A_AS"/>
</dbReference>
<name>A0A1P8JQI2_9BURK</name>
<dbReference type="PROSITE" id="PS51257">
    <property type="entry name" value="PROKAR_LIPOPROTEIN"/>
    <property type="match status" value="1"/>
</dbReference>
<comment type="similarity">
    <text evidence="2 6">Belongs to the class-A beta-lactamase family.</text>
</comment>
<evidence type="ECO:0000259" key="8">
    <source>
        <dbReference type="Pfam" id="PF13354"/>
    </source>
</evidence>
<proteinExistence type="inferred from homology"/>